<feature type="compositionally biased region" description="Basic and acidic residues" evidence="1">
    <location>
        <begin position="16"/>
        <end position="25"/>
    </location>
</feature>
<dbReference type="InterPro" id="IPR005561">
    <property type="entry name" value="ANTAR"/>
</dbReference>
<comment type="caution">
    <text evidence="3">The sequence shown here is derived from an EMBL/GenBank/DDBJ whole genome shotgun (WGS) entry which is preliminary data.</text>
</comment>
<feature type="region of interest" description="Disordered" evidence="1">
    <location>
        <begin position="1"/>
        <end position="25"/>
    </location>
</feature>
<dbReference type="Gene3D" id="3.40.50.2300">
    <property type="match status" value="1"/>
</dbReference>
<keyword evidence="4" id="KW-1185">Reference proteome</keyword>
<dbReference type="Pfam" id="PF21332">
    <property type="entry name" value="AmiR_N"/>
    <property type="match status" value="1"/>
</dbReference>
<dbReference type="PIRSF" id="PIRSF036382">
    <property type="entry name" value="RR_antiterm"/>
    <property type="match status" value="1"/>
</dbReference>
<dbReference type="InterPro" id="IPR011006">
    <property type="entry name" value="CheY-like_superfamily"/>
</dbReference>
<dbReference type="PROSITE" id="PS50921">
    <property type="entry name" value="ANTAR"/>
    <property type="match status" value="1"/>
</dbReference>
<evidence type="ECO:0000259" key="2">
    <source>
        <dbReference type="PROSITE" id="PS50921"/>
    </source>
</evidence>
<sequence>MGSPQLPEPRATGSERSPRQTERAGEMNIAVIVERDDNGEFLIRELQRMRANVKHLWPVPAQIPLQFDAIFCALSKDLPQRIPWVPGEPSSALIVVDDGKEPLNLKLIHNCAAHGLLHYPATSRMIQSVLMLAREHFQYERRLRSRIEKLDENLRTTRLVERAKVLLIRLKNLSEEEAYNFLRKQAMEKRVTIGAVASAVIDSHELLS</sequence>
<dbReference type="InterPro" id="IPR008327">
    <property type="entry name" value="Sig_transdc_resp-reg_antiterm"/>
</dbReference>
<evidence type="ECO:0000256" key="1">
    <source>
        <dbReference type="SAM" id="MobiDB-lite"/>
    </source>
</evidence>
<dbReference type="SUPFAM" id="SSF52172">
    <property type="entry name" value="CheY-like"/>
    <property type="match status" value="1"/>
</dbReference>
<protein>
    <submittedName>
        <fullName evidence="3">ANTAR domain-containing protein</fullName>
    </submittedName>
</protein>
<dbReference type="Pfam" id="PF03861">
    <property type="entry name" value="ANTAR"/>
    <property type="match status" value="1"/>
</dbReference>
<organism evidence="3 4">
    <name type="scientific">Mesorhizobium denitrificans</name>
    <dbReference type="NCBI Taxonomy" id="2294114"/>
    <lineage>
        <taxon>Bacteria</taxon>
        <taxon>Pseudomonadati</taxon>
        <taxon>Pseudomonadota</taxon>
        <taxon>Alphaproteobacteria</taxon>
        <taxon>Hyphomicrobiales</taxon>
        <taxon>Phyllobacteriaceae</taxon>
        <taxon>Mesorhizobium</taxon>
    </lineage>
</organism>
<proteinExistence type="predicted"/>
<dbReference type="InterPro" id="IPR036388">
    <property type="entry name" value="WH-like_DNA-bd_sf"/>
</dbReference>
<accession>A0A371XCN1</accession>
<dbReference type="Gene3D" id="1.10.10.10">
    <property type="entry name" value="Winged helix-like DNA-binding domain superfamily/Winged helix DNA-binding domain"/>
    <property type="match status" value="1"/>
</dbReference>
<dbReference type="EMBL" id="QURN01000010">
    <property type="protein sequence ID" value="RFC66985.1"/>
    <property type="molecule type" value="Genomic_DNA"/>
</dbReference>
<dbReference type="InterPro" id="IPR049021">
    <property type="entry name" value="AmiR_N"/>
</dbReference>
<dbReference type="SMART" id="SM01012">
    <property type="entry name" value="ANTAR"/>
    <property type="match status" value="1"/>
</dbReference>
<evidence type="ECO:0000313" key="3">
    <source>
        <dbReference type="EMBL" id="RFC66985.1"/>
    </source>
</evidence>
<gene>
    <name evidence="3" type="ORF">DY251_14205</name>
</gene>
<dbReference type="AlphaFoldDB" id="A0A371XCN1"/>
<dbReference type="Proteomes" id="UP000262379">
    <property type="component" value="Unassembled WGS sequence"/>
</dbReference>
<evidence type="ECO:0000313" key="4">
    <source>
        <dbReference type="Proteomes" id="UP000262379"/>
    </source>
</evidence>
<dbReference type="GO" id="GO:0003723">
    <property type="term" value="F:RNA binding"/>
    <property type="evidence" value="ECO:0007669"/>
    <property type="project" value="InterPro"/>
</dbReference>
<feature type="domain" description="ANTAR" evidence="2">
    <location>
        <begin position="140"/>
        <end position="201"/>
    </location>
</feature>
<reference evidence="4" key="1">
    <citation type="submission" date="2018-08" db="EMBL/GenBank/DDBJ databases">
        <authorList>
            <person name="Im W.T."/>
        </authorList>
    </citation>
    <scope>NUCLEOTIDE SEQUENCE [LARGE SCALE GENOMIC DNA]</scope>
    <source>
        <strain evidence="4">LA-28</strain>
    </source>
</reference>
<name>A0A371XCN1_9HYPH</name>